<sequence length="568" mass="64690">MVVDRRMETRRGKWELEPFPPKRSSVKATSSNIIMTRDNFQALFANNVHVVTKTDNSNDLEESPPPPPPSVATSNVNAEHNTQQTDLGIDNDCNPSSSTTNLVNCENTTSQTLQSSTSPRVTESTDTAQENTKPGTESIAYLKRRFLSPALQNIRELKLSQKMNALADNLEEYPDRIHRALENNRDNIVANRRSSREMSTGAATESESSFVMVQVTSQRKQSDEAMEEECRRIKLQSEQMCREIGRGYDALTKFVDDNPHGSYEDFIQYFHLQQNDGNDEGSIQHGNFMQESFYAGDSHYRKLWNDNLTLGLDGECTTLEGRAFVAARDLQSFHTQHSDELDNLAPSRTGDRIKQLSQIDRQKIASSAFSVLSNVSSLAMKPIRDLQLAEKVNAMQLDIEEEETRREIERYNLRQEEKRDLEDMMRLKKEAEERTLKLTKDHLVEFLEKKPGATYTEWIEDLHPENAHDGALLEGFGKTIDHRFFVEESDHRRIWNDHLTDPNSKFFVPPRPKQMNENGELVVASDLLSGSEHYVSNNEQATAAAAEIAFHVEESPTRKGNTDLITFD</sequence>
<comment type="caution">
    <text evidence="3">The sequence shown here is derived from an EMBL/GenBank/DDBJ whole genome shotgun (WGS) entry which is preliminary data.</text>
</comment>
<name>A0ABD3QUU3_9STRA</name>
<accession>A0ABD3QUU3</accession>
<evidence type="ECO:0000313" key="4">
    <source>
        <dbReference type="Proteomes" id="UP001530400"/>
    </source>
</evidence>
<keyword evidence="4" id="KW-1185">Reference proteome</keyword>
<feature type="region of interest" description="Disordered" evidence="2">
    <location>
        <begin position="1"/>
        <end position="25"/>
    </location>
</feature>
<feature type="region of interest" description="Disordered" evidence="2">
    <location>
        <begin position="54"/>
        <end position="136"/>
    </location>
</feature>
<dbReference type="AlphaFoldDB" id="A0ABD3QUU3"/>
<feature type="compositionally biased region" description="Polar residues" evidence="2">
    <location>
        <begin position="119"/>
        <end position="135"/>
    </location>
</feature>
<feature type="compositionally biased region" description="Polar residues" evidence="2">
    <location>
        <begin position="93"/>
        <end position="107"/>
    </location>
</feature>
<dbReference type="EMBL" id="JALLPJ020000061">
    <property type="protein sequence ID" value="KAL3803929.1"/>
    <property type="molecule type" value="Genomic_DNA"/>
</dbReference>
<reference evidence="3 4" key="1">
    <citation type="submission" date="2024-10" db="EMBL/GenBank/DDBJ databases">
        <title>Updated reference genomes for cyclostephanoid diatoms.</title>
        <authorList>
            <person name="Roberts W.R."/>
            <person name="Alverson A.J."/>
        </authorList>
    </citation>
    <scope>NUCLEOTIDE SEQUENCE [LARGE SCALE GENOMIC DNA]</scope>
    <source>
        <strain evidence="3 4">AJA010-31</strain>
    </source>
</reference>
<feature type="coiled-coil region" evidence="1">
    <location>
        <begin position="394"/>
        <end position="441"/>
    </location>
</feature>
<evidence type="ECO:0000313" key="3">
    <source>
        <dbReference type="EMBL" id="KAL3803929.1"/>
    </source>
</evidence>
<organism evidence="3 4">
    <name type="scientific">Cyclotella atomus</name>
    <dbReference type="NCBI Taxonomy" id="382360"/>
    <lineage>
        <taxon>Eukaryota</taxon>
        <taxon>Sar</taxon>
        <taxon>Stramenopiles</taxon>
        <taxon>Ochrophyta</taxon>
        <taxon>Bacillariophyta</taxon>
        <taxon>Coscinodiscophyceae</taxon>
        <taxon>Thalassiosirophycidae</taxon>
        <taxon>Stephanodiscales</taxon>
        <taxon>Stephanodiscaceae</taxon>
        <taxon>Cyclotella</taxon>
    </lineage>
</organism>
<proteinExistence type="predicted"/>
<gene>
    <name evidence="3" type="ORF">ACHAWO_013732</name>
</gene>
<evidence type="ECO:0000256" key="2">
    <source>
        <dbReference type="SAM" id="MobiDB-lite"/>
    </source>
</evidence>
<feature type="compositionally biased region" description="Low complexity" evidence="2">
    <location>
        <begin position="108"/>
        <end position="118"/>
    </location>
</feature>
<protein>
    <submittedName>
        <fullName evidence="3">Uncharacterized protein</fullName>
    </submittedName>
</protein>
<dbReference type="Proteomes" id="UP001530400">
    <property type="component" value="Unassembled WGS sequence"/>
</dbReference>
<feature type="compositionally biased region" description="Polar residues" evidence="2">
    <location>
        <begin position="71"/>
        <end position="86"/>
    </location>
</feature>
<evidence type="ECO:0000256" key="1">
    <source>
        <dbReference type="SAM" id="Coils"/>
    </source>
</evidence>
<keyword evidence="1" id="KW-0175">Coiled coil</keyword>
<feature type="compositionally biased region" description="Basic and acidic residues" evidence="2">
    <location>
        <begin position="1"/>
        <end position="16"/>
    </location>
</feature>